<dbReference type="Pfam" id="PF02673">
    <property type="entry name" value="BacA"/>
    <property type="match status" value="1"/>
</dbReference>
<evidence type="ECO:0000256" key="12">
    <source>
        <dbReference type="HAMAP-Rule" id="MF_01006"/>
    </source>
</evidence>
<evidence type="ECO:0000256" key="9">
    <source>
        <dbReference type="ARBA" id="ARBA00023136"/>
    </source>
</evidence>
<evidence type="ECO:0000256" key="6">
    <source>
        <dbReference type="ARBA" id="ARBA00022692"/>
    </source>
</evidence>
<evidence type="ECO:0000256" key="1">
    <source>
        <dbReference type="ARBA" id="ARBA00004651"/>
    </source>
</evidence>
<dbReference type="Proteomes" id="UP000092420">
    <property type="component" value="Unassembled WGS sequence"/>
</dbReference>
<evidence type="ECO:0000256" key="2">
    <source>
        <dbReference type="ARBA" id="ARBA00010621"/>
    </source>
</evidence>
<evidence type="ECO:0000313" key="14">
    <source>
        <dbReference type="EMBL" id="KYC58099.1"/>
    </source>
</evidence>
<reference evidence="14 15" key="1">
    <citation type="journal article" date="2016" name="ISME J.">
        <title>Chasing the elusive Euryarchaeota class WSA2: genomes reveal a uniquely fastidious methyl-reducing methanogen.</title>
        <authorList>
            <person name="Nobu M.K."/>
            <person name="Narihiro T."/>
            <person name="Kuroda K."/>
            <person name="Mei R."/>
            <person name="Liu W.T."/>
        </authorList>
    </citation>
    <scope>NUCLEOTIDE SEQUENCE [LARGE SCALE GENOMIC DNA]</scope>
    <source>
        <strain evidence="13">ADurb1013_Bin02101</strain>
        <strain evidence="14">ADurb1213_Bin02801</strain>
    </source>
</reference>
<keyword evidence="9 12" id="KW-0472">Membrane</keyword>
<dbReference type="GO" id="GO:0050380">
    <property type="term" value="F:undecaprenyl-diphosphatase activity"/>
    <property type="evidence" value="ECO:0007669"/>
    <property type="project" value="UniProtKB-UniRule"/>
</dbReference>
<dbReference type="EMBL" id="LNJB01000006">
    <property type="protein sequence ID" value="KYC54852.1"/>
    <property type="molecule type" value="Genomic_DNA"/>
</dbReference>
<feature type="transmembrane region" description="Helical" evidence="12">
    <location>
        <begin position="42"/>
        <end position="61"/>
    </location>
</feature>
<evidence type="ECO:0000256" key="10">
    <source>
        <dbReference type="ARBA" id="ARBA00032707"/>
    </source>
</evidence>
<gene>
    <name evidence="12" type="primary">uppP</name>
    <name evidence="13" type="ORF">AN188_00647</name>
    <name evidence="14" type="ORF">APG09_00601</name>
</gene>
<feature type="transmembrane region" description="Helical" evidence="12">
    <location>
        <begin position="235"/>
        <end position="254"/>
    </location>
</feature>
<evidence type="ECO:0000256" key="3">
    <source>
        <dbReference type="ARBA" id="ARBA00012374"/>
    </source>
</evidence>
<accession>A0A150JLH4</accession>
<feature type="transmembrane region" description="Helical" evidence="12">
    <location>
        <begin position="210"/>
        <end position="228"/>
    </location>
</feature>
<dbReference type="EC" id="3.6.1.27" evidence="3 12"/>
<evidence type="ECO:0000313" key="15">
    <source>
        <dbReference type="Proteomes" id="UP000092420"/>
    </source>
</evidence>
<organism evidence="14">
    <name type="scientific">Candidatus Methanofastidiosum methylothiophilum</name>
    <dbReference type="NCBI Taxonomy" id="1705564"/>
    <lineage>
        <taxon>Archaea</taxon>
        <taxon>Methanobacteriati</taxon>
        <taxon>Methanobacteriota</taxon>
        <taxon>Stenosarchaea group</taxon>
        <taxon>Candidatus Methanofastidiosia</taxon>
        <taxon>Candidatus Methanofastidiosales</taxon>
        <taxon>Candidatus Methanofastidiosaceae</taxon>
        <taxon>Candidatus Methanofastidiosum</taxon>
    </lineage>
</organism>
<dbReference type="PATRIC" id="fig|1706433.3.peg.650"/>
<dbReference type="PANTHER" id="PTHR30622">
    <property type="entry name" value="UNDECAPRENYL-DIPHOSPHATASE"/>
    <property type="match status" value="1"/>
</dbReference>
<dbReference type="GO" id="GO:0005886">
    <property type="term" value="C:plasma membrane"/>
    <property type="evidence" value="ECO:0007669"/>
    <property type="project" value="UniProtKB-SubCell"/>
</dbReference>
<proteinExistence type="inferred from homology"/>
<comment type="function">
    <text evidence="12">Catalyzes the dephosphorylation of undecaprenyl diphosphate (UPP).</text>
</comment>
<comment type="caution">
    <text evidence="14">The sequence shown here is derived from an EMBL/GenBank/DDBJ whole genome shotgun (WGS) entry which is preliminary data.</text>
</comment>
<accession>A0A150JH35</accession>
<keyword evidence="6 12" id="KW-0812">Transmembrane</keyword>
<sequence length="255" mass="27911">MNLIELIIVGAIQGFLEFLPVSSSGNVTLILMNFLKLSPSESFSLSIFLHLGTLLAVLVYFRKDIISILRNIRTDKASHFLIVSTILTGVVGIPIYLILKSIFENIKISLGSIVIGLFLIATGIILKYRSQSGFKKVEDSNIWDMVLAGISQGISIIPGISRSGITLATLLGREFDKEEALRISFLMSIPAIIGGMILEVNDVNIVKNMFPAIVSAFVTSIIVIKLLLEFAKRLNFSYFCIGLGAITVLISILIF</sequence>
<feature type="transmembrane region" description="Helical" evidence="12">
    <location>
        <begin position="180"/>
        <end position="198"/>
    </location>
</feature>
<keyword evidence="5 12" id="KW-1003">Cell membrane</keyword>
<keyword evidence="7 12" id="KW-0378">Hydrolase</keyword>
<dbReference type="AlphaFoldDB" id="A0A150JLH4"/>
<evidence type="ECO:0000256" key="7">
    <source>
        <dbReference type="ARBA" id="ARBA00022801"/>
    </source>
</evidence>
<dbReference type="EMBL" id="LNJE01000005">
    <property type="protein sequence ID" value="KYC58099.1"/>
    <property type="molecule type" value="Genomic_DNA"/>
</dbReference>
<evidence type="ECO:0000313" key="13">
    <source>
        <dbReference type="EMBL" id="KYC54852.1"/>
    </source>
</evidence>
<evidence type="ECO:0000256" key="11">
    <source>
        <dbReference type="ARBA" id="ARBA00047594"/>
    </source>
</evidence>
<comment type="subcellular location">
    <subcellularLocation>
        <location evidence="1 12">Cell membrane</location>
        <topology evidence="1 12">Multi-pass membrane protein</topology>
    </subcellularLocation>
</comment>
<evidence type="ECO:0000256" key="4">
    <source>
        <dbReference type="ARBA" id="ARBA00021581"/>
    </source>
</evidence>
<dbReference type="PATRIC" id="fig|1706435.3.peg.596"/>
<evidence type="ECO:0000256" key="8">
    <source>
        <dbReference type="ARBA" id="ARBA00022989"/>
    </source>
</evidence>
<comment type="similarity">
    <text evidence="2 12">Belongs to the UppP family.</text>
</comment>
<protein>
    <recommendedName>
        <fullName evidence="4 12">Undecaprenyl-diphosphatase</fullName>
        <ecNumber evidence="3 12">3.6.1.27</ecNumber>
    </recommendedName>
    <alternativeName>
        <fullName evidence="10 12">Undecaprenyl pyrophosphate phosphatase</fullName>
    </alternativeName>
</protein>
<dbReference type="HAMAP" id="MF_01006">
    <property type="entry name" value="Undec_diphosphatase"/>
    <property type="match status" value="1"/>
</dbReference>
<comment type="catalytic activity">
    <reaction evidence="11 12">
        <text>di-trans,octa-cis-undecaprenyl diphosphate + H2O = di-trans,octa-cis-undecaprenyl phosphate + phosphate + H(+)</text>
        <dbReference type="Rhea" id="RHEA:28094"/>
        <dbReference type="ChEBI" id="CHEBI:15377"/>
        <dbReference type="ChEBI" id="CHEBI:15378"/>
        <dbReference type="ChEBI" id="CHEBI:43474"/>
        <dbReference type="ChEBI" id="CHEBI:58405"/>
        <dbReference type="ChEBI" id="CHEBI:60392"/>
        <dbReference type="EC" id="3.6.1.27"/>
    </reaction>
</comment>
<feature type="transmembrane region" description="Helical" evidence="12">
    <location>
        <begin position="81"/>
        <end position="99"/>
    </location>
</feature>
<feature type="transmembrane region" description="Helical" evidence="12">
    <location>
        <begin position="105"/>
        <end position="126"/>
    </location>
</feature>
<name>A0A150JLH4_9EURY</name>
<keyword evidence="8 12" id="KW-1133">Transmembrane helix</keyword>
<evidence type="ECO:0000256" key="5">
    <source>
        <dbReference type="ARBA" id="ARBA00022475"/>
    </source>
</evidence>
<dbReference type="InterPro" id="IPR003824">
    <property type="entry name" value="UppP"/>
</dbReference>
<accession>A0A150JC75</accession>
<dbReference type="PANTHER" id="PTHR30622:SF2">
    <property type="entry name" value="UNDECAPRENYL-DIPHOSPHATASE"/>
    <property type="match status" value="1"/>
</dbReference>